<proteinExistence type="predicted"/>
<feature type="chain" id="PRO_5017410960" description="DUF4136 domain-containing protein" evidence="1">
    <location>
        <begin position="23"/>
        <end position="202"/>
    </location>
</feature>
<dbReference type="EMBL" id="RBCJ01000002">
    <property type="protein sequence ID" value="RKN81387.1"/>
    <property type="molecule type" value="Genomic_DNA"/>
</dbReference>
<protein>
    <recommendedName>
        <fullName evidence="4">DUF4136 domain-containing protein</fullName>
    </recommendedName>
</protein>
<comment type="caution">
    <text evidence="2">The sequence shown here is derived from an EMBL/GenBank/DDBJ whole genome shotgun (WGS) entry which is preliminary data.</text>
</comment>
<name>A0A3B0CCH2_9FLAO</name>
<dbReference type="RefSeq" id="WP_120711546.1">
    <property type="nucleotide sequence ID" value="NZ_CANMKH010000005.1"/>
</dbReference>
<dbReference type="AlphaFoldDB" id="A0A3B0CCH2"/>
<feature type="signal peptide" evidence="1">
    <location>
        <begin position="1"/>
        <end position="22"/>
    </location>
</feature>
<evidence type="ECO:0008006" key="4">
    <source>
        <dbReference type="Google" id="ProtNLM"/>
    </source>
</evidence>
<evidence type="ECO:0000313" key="3">
    <source>
        <dbReference type="Proteomes" id="UP000276603"/>
    </source>
</evidence>
<dbReference type="OrthoDB" id="6077795at2"/>
<keyword evidence="1" id="KW-0732">Signal</keyword>
<keyword evidence="3" id="KW-1185">Reference proteome</keyword>
<sequence length="202" mass="22287">MKIKHNLSLVSLLILFSGCATTKLIDSWKSNKFTTLSNSRIVVISQSPEASIRKSYEIAITDKLRVQGVDAVASHLKFPTLTEAKTPEEIEKTIQMFKTANINGIILTSLKQTIETKNGQLSSPNVIPAAYADKSSFGANANDSNAFPVSTSKTYILEALIYNLELDDDDQLVNVCLVDVTDPNSRDKIQKTFTKIIADQFK</sequence>
<dbReference type="PROSITE" id="PS51257">
    <property type="entry name" value="PROKAR_LIPOPROTEIN"/>
    <property type="match status" value="1"/>
</dbReference>
<dbReference type="Proteomes" id="UP000276603">
    <property type="component" value="Unassembled WGS sequence"/>
</dbReference>
<gene>
    <name evidence="2" type="ORF">D7Z94_10680</name>
</gene>
<reference evidence="2 3" key="1">
    <citation type="submission" date="2018-10" db="EMBL/GenBank/DDBJ databases">
        <title>Ulvibacterium marinum gen. nov., sp. nov., a novel marine bacterium of the family Flavobacteriaceae, isolated from a culture of the green alga Ulva prolifera.</title>
        <authorList>
            <person name="Zhang Z."/>
        </authorList>
    </citation>
    <scope>NUCLEOTIDE SEQUENCE [LARGE SCALE GENOMIC DNA]</scope>
    <source>
        <strain evidence="2 3">CCMM003</strain>
    </source>
</reference>
<organism evidence="2 3">
    <name type="scientific">Ulvibacterium marinum</name>
    <dbReference type="NCBI Taxonomy" id="2419782"/>
    <lineage>
        <taxon>Bacteria</taxon>
        <taxon>Pseudomonadati</taxon>
        <taxon>Bacteroidota</taxon>
        <taxon>Flavobacteriia</taxon>
        <taxon>Flavobacteriales</taxon>
        <taxon>Flavobacteriaceae</taxon>
        <taxon>Ulvibacterium</taxon>
    </lineage>
</organism>
<evidence type="ECO:0000313" key="2">
    <source>
        <dbReference type="EMBL" id="RKN81387.1"/>
    </source>
</evidence>
<evidence type="ECO:0000256" key="1">
    <source>
        <dbReference type="SAM" id="SignalP"/>
    </source>
</evidence>
<accession>A0A3B0CCH2</accession>